<evidence type="ECO:0000259" key="2">
    <source>
        <dbReference type="PROSITE" id="PS50405"/>
    </source>
</evidence>
<dbReference type="InterPro" id="IPR004045">
    <property type="entry name" value="Glutathione_S-Trfase_N"/>
</dbReference>
<sequence length="202" mass="23891">MEFILYSSTSSERSRCVEWALNYKNIDYQRIEIEPDEQMSSYLRINPFASLPTLGADGFYIKEPLAILEYLEEVFPSKPLLGRNVFDRTYIRQICEYVITTIQAPMRRSVIKMLYEDMSEEQLVEYRRNWVSECLVKLKSQLCNQSDFMVSYYFSLADIFLAVTYQQGQLLGINPLPFYERHQQWLDQIPRISSSEPTKLAR</sequence>
<protein>
    <submittedName>
        <fullName evidence="3">Glutathione S-transferase</fullName>
    </submittedName>
</protein>
<keyword evidence="3" id="KW-0808">Transferase</keyword>
<dbReference type="GO" id="GO:0006559">
    <property type="term" value="P:L-phenylalanine catabolic process"/>
    <property type="evidence" value="ECO:0007669"/>
    <property type="project" value="TreeGrafter"/>
</dbReference>
<dbReference type="Gene3D" id="3.40.30.10">
    <property type="entry name" value="Glutaredoxin"/>
    <property type="match status" value="1"/>
</dbReference>
<dbReference type="Gene3D" id="1.20.1050.10">
    <property type="match status" value="1"/>
</dbReference>
<dbReference type="GO" id="GO:0004364">
    <property type="term" value="F:glutathione transferase activity"/>
    <property type="evidence" value="ECO:0007669"/>
    <property type="project" value="TreeGrafter"/>
</dbReference>
<gene>
    <name evidence="3" type="ORF">EV690_0699</name>
</gene>
<dbReference type="AlphaFoldDB" id="A0A4R1K685"/>
<dbReference type="SFLD" id="SFLDG00358">
    <property type="entry name" value="Main_(cytGST)"/>
    <property type="match status" value="1"/>
</dbReference>
<accession>A0A4R1K685</accession>
<dbReference type="GO" id="GO:0016034">
    <property type="term" value="F:maleylacetoacetate isomerase activity"/>
    <property type="evidence" value="ECO:0007669"/>
    <property type="project" value="TreeGrafter"/>
</dbReference>
<dbReference type="InterPro" id="IPR036249">
    <property type="entry name" value="Thioredoxin-like_sf"/>
</dbReference>
<dbReference type="Pfam" id="PF13417">
    <property type="entry name" value="GST_N_3"/>
    <property type="match status" value="1"/>
</dbReference>
<organism evidence="3 4">
    <name type="scientific">Celerinatantimonas diazotrophica</name>
    <dbReference type="NCBI Taxonomy" id="412034"/>
    <lineage>
        <taxon>Bacteria</taxon>
        <taxon>Pseudomonadati</taxon>
        <taxon>Pseudomonadota</taxon>
        <taxon>Gammaproteobacteria</taxon>
        <taxon>Celerinatantimonadaceae</taxon>
        <taxon>Celerinatantimonas</taxon>
    </lineage>
</organism>
<dbReference type="PANTHER" id="PTHR42673">
    <property type="entry name" value="MALEYLACETOACETATE ISOMERASE"/>
    <property type="match status" value="1"/>
</dbReference>
<dbReference type="CDD" id="cd00570">
    <property type="entry name" value="GST_N_family"/>
    <property type="match status" value="1"/>
</dbReference>
<dbReference type="InterPro" id="IPR010987">
    <property type="entry name" value="Glutathione-S-Trfase_C-like"/>
</dbReference>
<dbReference type="OrthoDB" id="509852at2"/>
<reference evidence="3 4" key="1">
    <citation type="submission" date="2019-03" db="EMBL/GenBank/DDBJ databases">
        <title>Genomic Encyclopedia of Type Strains, Phase IV (KMG-IV): sequencing the most valuable type-strain genomes for metagenomic binning, comparative biology and taxonomic classification.</title>
        <authorList>
            <person name="Goeker M."/>
        </authorList>
    </citation>
    <scope>NUCLEOTIDE SEQUENCE [LARGE SCALE GENOMIC DNA]</scope>
    <source>
        <strain evidence="3 4">DSM 18577</strain>
    </source>
</reference>
<dbReference type="SUPFAM" id="SSF52833">
    <property type="entry name" value="Thioredoxin-like"/>
    <property type="match status" value="1"/>
</dbReference>
<dbReference type="GO" id="GO:0006749">
    <property type="term" value="P:glutathione metabolic process"/>
    <property type="evidence" value="ECO:0007669"/>
    <property type="project" value="TreeGrafter"/>
</dbReference>
<evidence type="ECO:0000313" key="3">
    <source>
        <dbReference type="EMBL" id="TCK58569.1"/>
    </source>
</evidence>
<dbReference type="SUPFAM" id="SSF47616">
    <property type="entry name" value="GST C-terminal domain-like"/>
    <property type="match status" value="1"/>
</dbReference>
<evidence type="ECO:0000313" key="4">
    <source>
        <dbReference type="Proteomes" id="UP000295565"/>
    </source>
</evidence>
<dbReference type="PROSITE" id="PS50404">
    <property type="entry name" value="GST_NTER"/>
    <property type="match status" value="1"/>
</dbReference>
<dbReference type="EMBL" id="SMGD01000011">
    <property type="protein sequence ID" value="TCK58569.1"/>
    <property type="molecule type" value="Genomic_DNA"/>
</dbReference>
<dbReference type="CDD" id="cd00299">
    <property type="entry name" value="GST_C_family"/>
    <property type="match status" value="1"/>
</dbReference>
<dbReference type="InterPro" id="IPR040079">
    <property type="entry name" value="Glutathione_S-Trfase"/>
</dbReference>
<dbReference type="Proteomes" id="UP000295565">
    <property type="component" value="Unassembled WGS sequence"/>
</dbReference>
<name>A0A4R1K685_9GAMM</name>
<comment type="caution">
    <text evidence="3">The sequence shown here is derived from an EMBL/GenBank/DDBJ whole genome shotgun (WGS) entry which is preliminary data.</text>
</comment>
<dbReference type="PANTHER" id="PTHR42673:SF21">
    <property type="entry name" value="GLUTATHIONE S-TRANSFERASE YFCF"/>
    <property type="match status" value="1"/>
</dbReference>
<dbReference type="SFLD" id="SFLDS00019">
    <property type="entry name" value="Glutathione_Transferase_(cytos"/>
    <property type="match status" value="1"/>
</dbReference>
<dbReference type="PROSITE" id="PS50405">
    <property type="entry name" value="GST_CTER"/>
    <property type="match status" value="1"/>
</dbReference>
<feature type="domain" description="GST C-terminal" evidence="2">
    <location>
        <begin position="84"/>
        <end position="202"/>
    </location>
</feature>
<feature type="domain" description="GST N-terminal" evidence="1">
    <location>
        <begin position="1"/>
        <end position="79"/>
    </location>
</feature>
<dbReference type="RefSeq" id="WP_131911538.1">
    <property type="nucleotide sequence ID" value="NZ_OU594967.1"/>
</dbReference>
<evidence type="ECO:0000259" key="1">
    <source>
        <dbReference type="PROSITE" id="PS50404"/>
    </source>
</evidence>
<keyword evidence="4" id="KW-1185">Reference proteome</keyword>
<dbReference type="InterPro" id="IPR036282">
    <property type="entry name" value="Glutathione-S-Trfase_C_sf"/>
</dbReference>
<proteinExistence type="predicted"/>